<dbReference type="AlphaFoldDB" id="A0A066U7P8"/>
<dbReference type="EMBL" id="JMQI01000026">
    <property type="protein sequence ID" value="KDN21892.1"/>
    <property type="molecule type" value="Genomic_DNA"/>
</dbReference>
<accession>A0A066U7P8</accession>
<protein>
    <submittedName>
        <fullName evidence="1">Uncharacterized protein</fullName>
    </submittedName>
</protein>
<evidence type="ECO:0000313" key="2">
    <source>
        <dbReference type="Proteomes" id="UP000027345"/>
    </source>
</evidence>
<dbReference type="Proteomes" id="UP000027345">
    <property type="component" value="Unassembled WGS sequence"/>
</dbReference>
<keyword evidence="2" id="KW-1185">Reference proteome</keyword>
<name>A0A066U7P8_9PSEU</name>
<comment type="caution">
    <text evidence="1">The sequence shown here is derived from an EMBL/GenBank/DDBJ whole genome shotgun (WGS) entry which is preliminary data.</text>
</comment>
<proteinExistence type="predicted"/>
<reference evidence="1 2" key="1">
    <citation type="submission" date="2014-05" db="EMBL/GenBank/DDBJ databases">
        <title>Draft genome sequence of Amycolatopsis rifamycinica DSM 46095.</title>
        <authorList>
            <person name="Lal R."/>
            <person name="Saxena A."/>
            <person name="Kumari R."/>
            <person name="Mukherjee U."/>
            <person name="Singh P."/>
            <person name="Sangwan N."/>
            <person name="Mahato N.K."/>
        </authorList>
    </citation>
    <scope>NUCLEOTIDE SEQUENCE [LARGE SCALE GENOMIC DNA]</scope>
    <source>
        <strain evidence="1 2">DSM 46095</strain>
    </source>
</reference>
<organism evidence="1 2">
    <name type="scientific">Amycolatopsis rifamycinica</name>
    <dbReference type="NCBI Taxonomy" id="287986"/>
    <lineage>
        <taxon>Bacteria</taxon>
        <taxon>Bacillati</taxon>
        <taxon>Actinomycetota</taxon>
        <taxon>Actinomycetes</taxon>
        <taxon>Pseudonocardiales</taxon>
        <taxon>Pseudonocardiaceae</taxon>
        <taxon>Amycolatopsis</taxon>
    </lineage>
</organism>
<evidence type="ECO:0000313" key="1">
    <source>
        <dbReference type="EMBL" id="KDN21892.1"/>
    </source>
</evidence>
<gene>
    <name evidence="1" type="ORF">DV20_13315</name>
</gene>
<sequence length="140" mass="14753">MLRAARGGADDDLADAVIAVARSRSPRLPAAVVVELTGLCAEAITGRRPTAGNRVYTAQIENEQAGAVGIDHLPPNLRGAVRAVLAALNDDPFDSAVQAELATSGDPAEIAEVIFHCLGWLLELDEEPRSLPPSLRCFTD</sequence>